<evidence type="ECO:0000256" key="1">
    <source>
        <dbReference type="SAM" id="SignalP"/>
    </source>
</evidence>
<organism evidence="2 3">
    <name type="scientific">Sulfitobacter aestuariivivens</name>
    <dbReference type="NCBI Taxonomy" id="2766981"/>
    <lineage>
        <taxon>Bacteria</taxon>
        <taxon>Pseudomonadati</taxon>
        <taxon>Pseudomonadota</taxon>
        <taxon>Alphaproteobacteria</taxon>
        <taxon>Rhodobacterales</taxon>
        <taxon>Roseobacteraceae</taxon>
        <taxon>Sulfitobacter</taxon>
    </lineage>
</organism>
<comment type="caution">
    <text evidence="2">The sequence shown here is derived from an EMBL/GenBank/DDBJ whole genome shotgun (WGS) entry which is preliminary data.</text>
</comment>
<gene>
    <name evidence="2" type="ORF">H9Q16_09275</name>
</gene>
<accession>A0A927D7C4</accession>
<feature type="chain" id="PRO_5036838515" description="Cytochrome c domain-containing protein" evidence="1">
    <location>
        <begin position="19"/>
        <end position="203"/>
    </location>
</feature>
<dbReference type="Proteomes" id="UP000635142">
    <property type="component" value="Unassembled WGS sequence"/>
</dbReference>
<dbReference type="InterPro" id="IPR036280">
    <property type="entry name" value="Multihaem_cyt_sf"/>
</dbReference>
<evidence type="ECO:0000313" key="2">
    <source>
        <dbReference type="EMBL" id="MBD3664111.1"/>
    </source>
</evidence>
<name>A0A927D7C4_9RHOB</name>
<sequence>MRILLIAGLLAAAAPLMAAEDQVVISPPAEGSVNLETGLAAWDRIYEVASHPRCSNCHVGDSDQPMWSGPSYGAPRPHGMNIRAGDSRIGAETIPCRTCHVTNETGGNDMPHGAPQVADAWQLPPVEADWFGRTSDEICAQLRDPERNDGRTFMELADHLGHDVILHWAWNPGGTREAAPYSLQEHVDDLLIWGVAGMPCHFD</sequence>
<dbReference type="RefSeq" id="WP_191075020.1">
    <property type="nucleotide sequence ID" value="NZ_JACTAG010000001.1"/>
</dbReference>
<dbReference type="EMBL" id="JACTAG010000001">
    <property type="protein sequence ID" value="MBD3664111.1"/>
    <property type="molecule type" value="Genomic_DNA"/>
</dbReference>
<keyword evidence="3" id="KW-1185">Reference proteome</keyword>
<evidence type="ECO:0000313" key="3">
    <source>
        <dbReference type="Proteomes" id="UP000635142"/>
    </source>
</evidence>
<keyword evidence="1" id="KW-0732">Signal</keyword>
<feature type="signal peptide" evidence="1">
    <location>
        <begin position="1"/>
        <end position="18"/>
    </location>
</feature>
<dbReference type="AlphaFoldDB" id="A0A927D7C4"/>
<proteinExistence type="predicted"/>
<reference evidence="2" key="1">
    <citation type="submission" date="2020-08" db="EMBL/GenBank/DDBJ databases">
        <title>Sulfitobacter aestuariivivens sp. nov., isolated from a tidal flat.</title>
        <authorList>
            <person name="Park S."/>
            <person name="Yoon J.-H."/>
        </authorList>
    </citation>
    <scope>NUCLEOTIDE SEQUENCE</scope>
    <source>
        <strain evidence="2">TSTF-M16</strain>
    </source>
</reference>
<evidence type="ECO:0008006" key="4">
    <source>
        <dbReference type="Google" id="ProtNLM"/>
    </source>
</evidence>
<dbReference type="SUPFAM" id="SSF48695">
    <property type="entry name" value="Multiheme cytochromes"/>
    <property type="match status" value="1"/>
</dbReference>
<protein>
    <recommendedName>
        <fullName evidence="4">Cytochrome c domain-containing protein</fullName>
    </recommendedName>
</protein>